<evidence type="ECO:0000259" key="4">
    <source>
        <dbReference type="PROSITE" id="PS50026"/>
    </source>
</evidence>
<keyword evidence="7" id="KW-1185">Reference proteome</keyword>
<dbReference type="PROSITE" id="PS01186">
    <property type="entry name" value="EGF_2"/>
    <property type="match status" value="2"/>
</dbReference>
<feature type="region of interest" description="Disordered" evidence="2">
    <location>
        <begin position="557"/>
        <end position="585"/>
    </location>
</feature>
<dbReference type="PROSITE" id="PS50836">
    <property type="entry name" value="DOMON"/>
    <property type="match status" value="1"/>
</dbReference>
<keyword evidence="1" id="KW-1015">Disulfide bond</keyword>
<comment type="caution">
    <text evidence="6">The sequence shown here is derived from an EMBL/GenBank/DDBJ whole genome shotgun (WGS) entry which is preliminary data.</text>
</comment>
<dbReference type="PANTHER" id="PTHR46901">
    <property type="entry name" value="GH04942P"/>
    <property type="match status" value="1"/>
</dbReference>
<dbReference type="EMBL" id="CAJFCW020000004">
    <property type="protein sequence ID" value="CAG9112608.1"/>
    <property type="molecule type" value="Genomic_DNA"/>
</dbReference>
<dbReference type="EMBL" id="CAJFDH010000004">
    <property type="protein sequence ID" value="CAD5219518.1"/>
    <property type="molecule type" value="Genomic_DNA"/>
</dbReference>
<feature type="domain" description="DOMON" evidence="5">
    <location>
        <begin position="289"/>
        <end position="418"/>
    </location>
</feature>
<dbReference type="PROSITE" id="PS00022">
    <property type="entry name" value="EGF_1"/>
    <property type="match status" value="1"/>
</dbReference>
<dbReference type="InterPro" id="IPR005018">
    <property type="entry name" value="DOMON_domain"/>
</dbReference>
<dbReference type="Gene3D" id="2.10.25.10">
    <property type="entry name" value="Laminin"/>
    <property type="match status" value="1"/>
</dbReference>
<organism evidence="6 7">
    <name type="scientific">Bursaphelenchus okinawaensis</name>
    <dbReference type="NCBI Taxonomy" id="465554"/>
    <lineage>
        <taxon>Eukaryota</taxon>
        <taxon>Metazoa</taxon>
        <taxon>Ecdysozoa</taxon>
        <taxon>Nematoda</taxon>
        <taxon>Chromadorea</taxon>
        <taxon>Rhabditida</taxon>
        <taxon>Tylenchina</taxon>
        <taxon>Tylenchomorpha</taxon>
        <taxon>Aphelenchoidea</taxon>
        <taxon>Aphelenchoididae</taxon>
        <taxon>Bursaphelenchus</taxon>
    </lineage>
</organism>
<dbReference type="Proteomes" id="UP000614601">
    <property type="component" value="Unassembled WGS sequence"/>
</dbReference>
<evidence type="ECO:0000256" key="3">
    <source>
        <dbReference type="SAM" id="SignalP"/>
    </source>
</evidence>
<evidence type="ECO:0000313" key="7">
    <source>
        <dbReference type="Proteomes" id="UP000614601"/>
    </source>
</evidence>
<dbReference type="InterPro" id="IPR045266">
    <property type="entry name" value="DOH_DOMON"/>
</dbReference>
<dbReference type="Proteomes" id="UP000783686">
    <property type="component" value="Unassembled WGS sequence"/>
</dbReference>
<name>A0A811KW20_9BILA</name>
<evidence type="ECO:0000313" key="6">
    <source>
        <dbReference type="EMBL" id="CAD5219518.1"/>
    </source>
</evidence>
<dbReference type="AlphaFoldDB" id="A0A811KW20"/>
<feature type="compositionally biased region" description="Low complexity" evidence="2">
    <location>
        <begin position="559"/>
        <end position="570"/>
    </location>
</feature>
<protein>
    <recommendedName>
        <fullName evidence="8">EGF-like domain-containing protein</fullName>
    </recommendedName>
</protein>
<feature type="signal peptide" evidence="3">
    <location>
        <begin position="1"/>
        <end position="17"/>
    </location>
</feature>
<evidence type="ECO:0000256" key="2">
    <source>
        <dbReference type="SAM" id="MobiDB-lite"/>
    </source>
</evidence>
<feature type="disulfide bond" evidence="1">
    <location>
        <begin position="216"/>
        <end position="225"/>
    </location>
</feature>
<feature type="domain" description="EGF-like" evidence="4">
    <location>
        <begin position="186"/>
        <end position="226"/>
    </location>
</feature>
<comment type="caution">
    <text evidence="1">Lacks conserved residue(s) required for the propagation of feature annotation.</text>
</comment>
<evidence type="ECO:0000259" key="5">
    <source>
        <dbReference type="PROSITE" id="PS50836"/>
    </source>
</evidence>
<dbReference type="PROSITE" id="PS50026">
    <property type="entry name" value="EGF_3"/>
    <property type="match status" value="1"/>
</dbReference>
<sequence length="615" mass="69496">MTVIIFLLFYLLPAIVSHVTWTFPEARYPPLDFLDTARTLGQCGIPKSDRSGYTTLKTGTRYNVTWRLQYPHQGGFRIRLIDYLGNLVEQLSPPITSSETNSTSFDGLQDQSLENHQVQFDSVCPNCTLVLERQALEWGPSYKFKSCAEVHIVEVESKEKECMGRGEKTDDTCKCNKGYSGDICQYRNDCDNDKDCYNEGKCVQDGIYLHKKTCFCPYGWYGKDCRDKSGPMFVDDECFNYEGGEMDKFKYNVFDPKCYKEHNLTKDDFMYTRVLKDEIEIVLDFKTESYVAIGWRPTNIPRTCRLFPNLDNKKEKNSETSGYAQSALDSPLHGMDCTDIMMASVADGDLIHIEDMYTRDRSTPISDNLLDGEQSLTTAYGKQKDGRTIVMFRRGIREIEPSDHPFGPGLIHLIHAKGQDQGSYKHFTPSALEKNKVKVKNFYKNDQWRYHGSENRGVHRLELVSNTEISAGRSFLLHKPDIVERPQVDNAQFRDQVLPRPQPSSTASSVVVVDLENENTSETFGRSSEPTKTTVTHETITVLDSTTTKRTQAGVTNMAATTSSPEETTAQYLDSTTPPPPNESDTIEKFPATTTSSSATSATLCSLIFIVVLLQ</sequence>
<proteinExistence type="predicted"/>
<dbReference type="CDD" id="cd00054">
    <property type="entry name" value="EGF_CA"/>
    <property type="match status" value="1"/>
</dbReference>
<reference evidence="6" key="1">
    <citation type="submission" date="2020-09" db="EMBL/GenBank/DDBJ databases">
        <authorList>
            <person name="Kikuchi T."/>
        </authorList>
    </citation>
    <scope>NUCLEOTIDE SEQUENCE</scope>
    <source>
        <strain evidence="6">SH1</strain>
    </source>
</reference>
<gene>
    <name evidence="6" type="ORF">BOKJ2_LOCUS8484</name>
</gene>
<keyword evidence="3" id="KW-0732">Signal</keyword>
<dbReference type="OrthoDB" id="188511at2759"/>
<feature type="chain" id="PRO_5036408409" description="EGF-like domain-containing protein" evidence="3">
    <location>
        <begin position="18"/>
        <end position="615"/>
    </location>
</feature>
<dbReference type="CDD" id="cd09631">
    <property type="entry name" value="DOMON_DOH"/>
    <property type="match status" value="1"/>
</dbReference>
<evidence type="ECO:0008006" key="8">
    <source>
        <dbReference type="Google" id="ProtNLM"/>
    </source>
</evidence>
<dbReference type="PANTHER" id="PTHR46901:SF2">
    <property type="entry name" value="GH04942P"/>
    <property type="match status" value="1"/>
</dbReference>
<evidence type="ECO:0000256" key="1">
    <source>
        <dbReference type="PROSITE-ProRule" id="PRU00076"/>
    </source>
</evidence>
<accession>A0A811KW20</accession>
<dbReference type="InterPro" id="IPR000742">
    <property type="entry name" value="EGF"/>
</dbReference>
<keyword evidence="1" id="KW-0245">EGF-like domain</keyword>